<evidence type="ECO:0000259" key="1">
    <source>
        <dbReference type="PROSITE" id="PS50878"/>
    </source>
</evidence>
<sequence>MYDVEGRLQKRLRYGELEFPGIYHGRMGFAHRWLNWMRACIFTSSMFVLVSGSPTKDFVVGKGLRQGDPLSPFLFLLVAEGLIRMMRKAVDNGSFTGYKINNDLHFHTLQFADDTVIVGDGNSDNLWTLKTVLRSFELVSGLKIKFFKSSEVRLKRFGVYPKELFMRYRSMLISSLDASSRVNQGHSLWWRDLLSIENDENDGWFRIHISNVLGNRLNLSFWKDKWLGTEAFQQVYPELYSAALYPDGSVSDMGFWLNGIWEWNLLWSDVLLPKQQEAAIELQNMLFDIQLLNRPDRRRWISNQFGDFTVKSPYASLLSRGEGQIIDEPQGAAI</sequence>
<keyword evidence="3" id="KW-1185">Reference proteome</keyword>
<dbReference type="EMBL" id="DF973332">
    <property type="protein sequence ID" value="GAU26295.1"/>
    <property type="molecule type" value="Genomic_DNA"/>
</dbReference>
<dbReference type="PANTHER" id="PTHR36617">
    <property type="entry name" value="PROTEIN, PUTATIVE-RELATED"/>
    <property type="match status" value="1"/>
</dbReference>
<accession>A0A2Z6MRS7</accession>
<proteinExistence type="predicted"/>
<gene>
    <name evidence="2" type="ORF">TSUD_55930</name>
</gene>
<dbReference type="PANTHER" id="PTHR36617:SF15">
    <property type="entry name" value="REVERSE TRANSCRIPTASE ZINC-BINDING DOMAIN-CONTAINING PROTEIN"/>
    <property type="match status" value="1"/>
</dbReference>
<name>A0A2Z6MRS7_TRISU</name>
<dbReference type="Proteomes" id="UP000242715">
    <property type="component" value="Unassembled WGS sequence"/>
</dbReference>
<evidence type="ECO:0000313" key="3">
    <source>
        <dbReference type="Proteomes" id="UP000242715"/>
    </source>
</evidence>
<dbReference type="SUPFAM" id="SSF56672">
    <property type="entry name" value="DNA/RNA polymerases"/>
    <property type="match status" value="1"/>
</dbReference>
<dbReference type="InterPro" id="IPR000477">
    <property type="entry name" value="RT_dom"/>
</dbReference>
<evidence type="ECO:0000313" key="2">
    <source>
        <dbReference type="EMBL" id="GAU26295.1"/>
    </source>
</evidence>
<dbReference type="PROSITE" id="PS50878">
    <property type="entry name" value="RT_POL"/>
    <property type="match status" value="1"/>
</dbReference>
<organism evidence="2 3">
    <name type="scientific">Trifolium subterraneum</name>
    <name type="common">Subterranean clover</name>
    <dbReference type="NCBI Taxonomy" id="3900"/>
    <lineage>
        <taxon>Eukaryota</taxon>
        <taxon>Viridiplantae</taxon>
        <taxon>Streptophyta</taxon>
        <taxon>Embryophyta</taxon>
        <taxon>Tracheophyta</taxon>
        <taxon>Spermatophyta</taxon>
        <taxon>Magnoliopsida</taxon>
        <taxon>eudicotyledons</taxon>
        <taxon>Gunneridae</taxon>
        <taxon>Pentapetalae</taxon>
        <taxon>rosids</taxon>
        <taxon>fabids</taxon>
        <taxon>Fabales</taxon>
        <taxon>Fabaceae</taxon>
        <taxon>Papilionoideae</taxon>
        <taxon>50 kb inversion clade</taxon>
        <taxon>NPAAA clade</taxon>
        <taxon>Hologalegina</taxon>
        <taxon>IRL clade</taxon>
        <taxon>Trifolieae</taxon>
        <taxon>Trifolium</taxon>
    </lineage>
</organism>
<feature type="domain" description="Reverse transcriptase" evidence="1">
    <location>
        <begin position="1"/>
        <end position="173"/>
    </location>
</feature>
<dbReference type="Pfam" id="PF00078">
    <property type="entry name" value="RVT_1"/>
    <property type="match status" value="1"/>
</dbReference>
<protein>
    <recommendedName>
        <fullName evidence="1">Reverse transcriptase domain-containing protein</fullName>
    </recommendedName>
</protein>
<dbReference type="AlphaFoldDB" id="A0A2Z6MRS7"/>
<dbReference type="InterPro" id="IPR043502">
    <property type="entry name" value="DNA/RNA_pol_sf"/>
</dbReference>
<dbReference type="OrthoDB" id="1932527at2759"/>
<reference evidence="3" key="1">
    <citation type="journal article" date="2017" name="Front. Plant Sci.">
        <title>Climate Clever Clovers: New Paradigm to Reduce the Environmental Footprint of Ruminants by Breeding Low Methanogenic Forages Utilizing Haplotype Variation.</title>
        <authorList>
            <person name="Kaur P."/>
            <person name="Appels R."/>
            <person name="Bayer P.E."/>
            <person name="Keeble-Gagnere G."/>
            <person name="Wang J."/>
            <person name="Hirakawa H."/>
            <person name="Shirasawa K."/>
            <person name="Vercoe P."/>
            <person name="Stefanova K."/>
            <person name="Durmic Z."/>
            <person name="Nichols P."/>
            <person name="Revell C."/>
            <person name="Isobe S.N."/>
            <person name="Edwards D."/>
            <person name="Erskine W."/>
        </authorList>
    </citation>
    <scope>NUCLEOTIDE SEQUENCE [LARGE SCALE GENOMIC DNA]</scope>
    <source>
        <strain evidence="3">cv. Daliak</strain>
    </source>
</reference>